<organism evidence="10 11">
    <name type="scientific">Candidatus Wallbacteria bacterium HGW-Wallbacteria-1</name>
    <dbReference type="NCBI Taxonomy" id="2013854"/>
    <lineage>
        <taxon>Bacteria</taxon>
        <taxon>Candidatus Walliibacteriota</taxon>
    </lineage>
</organism>
<evidence type="ECO:0000256" key="2">
    <source>
        <dbReference type="ARBA" id="ARBA00007353"/>
    </source>
</evidence>
<evidence type="ECO:0008006" key="12">
    <source>
        <dbReference type="Google" id="ProtNLM"/>
    </source>
</evidence>
<dbReference type="Pfam" id="PF02578">
    <property type="entry name" value="Cu-oxidase_4"/>
    <property type="match status" value="1"/>
</dbReference>
<protein>
    <recommendedName>
        <fullName evidence="12">Purine nucleoside phosphorylase</fullName>
    </recommendedName>
</protein>
<comment type="catalytic activity">
    <reaction evidence="8">
        <text>adenosine + phosphate = alpha-D-ribose 1-phosphate + adenine</text>
        <dbReference type="Rhea" id="RHEA:27642"/>
        <dbReference type="ChEBI" id="CHEBI:16335"/>
        <dbReference type="ChEBI" id="CHEBI:16708"/>
        <dbReference type="ChEBI" id="CHEBI:43474"/>
        <dbReference type="ChEBI" id="CHEBI:57720"/>
        <dbReference type="EC" id="2.4.2.1"/>
    </reaction>
    <physiologicalReaction direction="left-to-right" evidence="8">
        <dbReference type="Rhea" id="RHEA:27643"/>
    </physiologicalReaction>
</comment>
<evidence type="ECO:0000256" key="9">
    <source>
        <dbReference type="ARBA" id="ARBA00049893"/>
    </source>
</evidence>
<evidence type="ECO:0000256" key="5">
    <source>
        <dbReference type="ARBA" id="ARBA00022801"/>
    </source>
</evidence>
<dbReference type="InterPro" id="IPR038371">
    <property type="entry name" value="Cu_polyphenol_OxRdtase_sf"/>
</dbReference>
<dbReference type="GO" id="GO:0017061">
    <property type="term" value="F:S-methyl-5-thioadenosine phosphorylase activity"/>
    <property type="evidence" value="ECO:0007669"/>
    <property type="project" value="UniProtKB-EC"/>
</dbReference>
<dbReference type="Proteomes" id="UP000233256">
    <property type="component" value="Unassembled WGS sequence"/>
</dbReference>
<dbReference type="Gene3D" id="3.60.140.10">
    <property type="entry name" value="CNF1/YfiH-like putative cysteine hydrolases"/>
    <property type="match status" value="1"/>
</dbReference>
<evidence type="ECO:0000313" key="10">
    <source>
        <dbReference type="EMBL" id="PKK88729.1"/>
    </source>
</evidence>
<dbReference type="CDD" id="cd16833">
    <property type="entry name" value="YfiH"/>
    <property type="match status" value="1"/>
</dbReference>
<dbReference type="EMBL" id="PGXC01000036">
    <property type="protein sequence ID" value="PKK88729.1"/>
    <property type="molecule type" value="Genomic_DNA"/>
</dbReference>
<keyword evidence="3" id="KW-0808">Transferase</keyword>
<comment type="caution">
    <text evidence="10">The sequence shown here is derived from an EMBL/GenBank/DDBJ whole genome shotgun (WGS) entry which is preliminary data.</text>
</comment>
<reference evidence="10 11" key="1">
    <citation type="journal article" date="2017" name="ISME J.">
        <title>Potential for microbial H2 and metal transformations associated with novel bacteria and archaea in deep terrestrial subsurface sediments.</title>
        <authorList>
            <person name="Hernsdorf A.W."/>
            <person name="Amano Y."/>
            <person name="Miyakawa K."/>
            <person name="Ise K."/>
            <person name="Suzuki Y."/>
            <person name="Anantharaman K."/>
            <person name="Probst A."/>
            <person name="Burstein D."/>
            <person name="Thomas B.C."/>
            <person name="Banfield J.F."/>
        </authorList>
    </citation>
    <scope>NUCLEOTIDE SEQUENCE [LARGE SCALE GENOMIC DNA]</scope>
    <source>
        <strain evidence="10">HGW-Wallbacteria-1</strain>
    </source>
</reference>
<sequence length="288" mass="32146">MKFEIRDDITLLKFEHRGFEQLDHAVTTRGGGVSHPPFDSLNLSPFTDDEPENIFDNLTKLFQSDHEHIIMMEQCHGANIALINDKFHDKFNDLRNYYPKLSVTPRISSHKIIKGTLIPQTDGLITSAKGFTLIALSADCPLILLYDPVRNVVGLAHSGWKGCFLDIGGNMLGNMTLFLGTVPEDVIAGIGPCIGANSFEIGCELVEKLKKVAGISRKEATERAILIEDRGILRMDLAALISFNLQKMGVRNIETSGLCTVEREDLFFSYRRRKTGLQTGRFAMYAKL</sequence>
<name>A0A2N1PK89_9BACT</name>
<keyword evidence="5" id="KW-0378">Hydrolase</keyword>
<dbReference type="PANTHER" id="PTHR30616:SF2">
    <property type="entry name" value="PURINE NUCLEOSIDE PHOSPHORYLASE LACC1"/>
    <property type="match status" value="1"/>
</dbReference>
<comment type="similarity">
    <text evidence="2">Belongs to the purine nucleoside phosphorylase YfiH/LACC1 family.</text>
</comment>
<evidence type="ECO:0000256" key="3">
    <source>
        <dbReference type="ARBA" id="ARBA00022679"/>
    </source>
</evidence>
<dbReference type="SUPFAM" id="SSF64438">
    <property type="entry name" value="CNF1/YfiH-like putative cysteine hydrolases"/>
    <property type="match status" value="1"/>
</dbReference>
<comment type="catalytic activity">
    <reaction evidence="9">
        <text>S-methyl-5'-thioadenosine + phosphate = 5-(methylsulfanyl)-alpha-D-ribose 1-phosphate + adenine</text>
        <dbReference type="Rhea" id="RHEA:11852"/>
        <dbReference type="ChEBI" id="CHEBI:16708"/>
        <dbReference type="ChEBI" id="CHEBI:17509"/>
        <dbReference type="ChEBI" id="CHEBI:43474"/>
        <dbReference type="ChEBI" id="CHEBI:58533"/>
        <dbReference type="EC" id="2.4.2.28"/>
    </reaction>
    <physiologicalReaction direction="left-to-right" evidence="9">
        <dbReference type="Rhea" id="RHEA:11853"/>
    </physiologicalReaction>
</comment>
<comment type="catalytic activity">
    <reaction evidence="7">
        <text>adenosine + H2O + H(+) = inosine + NH4(+)</text>
        <dbReference type="Rhea" id="RHEA:24408"/>
        <dbReference type="ChEBI" id="CHEBI:15377"/>
        <dbReference type="ChEBI" id="CHEBI:15378"/>
        <dbReference type="ChEBI" id="CHEBI:16335"/>
        <dbReference type="ChEBI" id="CHEBI:17596"/>
        <dbReference type="ChEBI" id="CHEBI:28938"/>
        <dbReference type="EC" id="3.5.4.4"/>
    </reaction>
    <physiologicalReaction direction="left-to-right" evidence="7">
        <dbReference type="Rhea" id="RHEA:24409"/>
    </physiologicalReaction>
</comment>
<comment type="catalytic activity">
    <reaction evidence="1">
        <text>inosine + phosphate = alpha-D-ribose 1-phosphate + hypoxanthine</text>
        <dbReference type="Rhea" id="RHEA:27646"/>
        <dbReference type="ChEBI" id="CHEBI:17368"/>
        <dbReference type="ChEBI" id="CHEBI:17596"/>
        <dbReference type="ChEBI" id="CHEBI:43474"/>
        <dbReference type="ChEBI" id="CHEBI:57720"/>
        <dbReference type="EC" id="2.4.2.1"/>
    </reaction>
    <physiologicalReaction direction="left-to-right" evidence="1">
        <dbReference type="Rhea" id="RHEA:27647"/>
    </physiologicalReaction>
</comment>
<dbReference type="AlphaFoldDB" id="A0A2N1PK89"/>
<proteinExistence type="inferred from homology"/>
<gene>
    <name evidence="10" type="ORF">CVV64_17575</name>
</gene>
<evidence type="ECO:0000256" key="1">
    <source>
        <dbReference type="ARBA" id="ARBA00000553"/>
    </source>
</evidence>
<evidence type="ECO:0000256" key="7">
    <source>
        <dbReference type="ARBA" id="ARBA00047989"/>
    </source>
</evidence>
<evidence type="ECO:0000256" key="4">
    <source>
        <dbReference type="ARBA" id="ARBA00022723"/>
    </source>
</evidence>
<dbReference type="PANTHER" id="PTHR30616">
    <property type="entry name" value="UNCHARACTERIZED PROTEIN YFIH"/>
    <property type="match status" value="1"/>
</dbReference>
<evidence type="ECO:0000256" key="8">
    <source>
        <dbReference type="ARBA" id="ARBA00048968"/>
    </source>
</evidence>
<dbReference type="GO" id="GO:0005507">
    <property type="term" value="F:copper ion binding"/>
    <property type="evidence" value="ECO:0007669"/>
    <property type="project" value="TreeGrafter"/>
</dbReference>
<dbReference type="InterPro" id="IPR003730">
    <property type="entry name" value="Cu_polyphenol_OxRdtase"/>
</dbReference>
<dbReference type="InterPro" id="IPR011324">
    <property type="entry name" value="Cytotoxic_necrot_fac-like_cat"/>
</dbReference>
<dbReference type="GO" id="GO:0016787">
    <property type="term" value="F:hydrolase activity"/>
    <property type="evidence" value="ECO:0007669"/>
    <property type="project" value="UniProtKB-KW"/>
</dbReference>
<keyword evidence="6" id="KW-0862">Zinc</keyword>
<keyword evidence="4" id="KW-0479">Metal-binding</keyword>
<evidence type="ECO:0000313" key="11">
    <source>
        <dbReference type="Proteomes" id="UP000233256"/>
    </source>
</evidence>
<evidence type="ECO:0000256" key="6">
    <source>
        <dbReference type="ARBA" id="ARBA00022833"/>
    </source>
</evidence>
<accession>A0A2N1PK89</accession>